<organism evidence="2 3">
    <name type="scientific">Anaerotalea alkaliphila</name>
    <dbReference type="NCBI Taxonomy" id="2662126"/>
    <lineage>
        <taxon>Bacteria</taxon>
        <taxon>Bacillati</taxon>
        <taxon>Bacillota</taxon>
        <taxon>Clostridia</taxon>
        <taxon>Eubacteriales</taxon>
        <taxon>Anaerotalea</taxon>
    </lineage>
</organism>
<dbReference type="EMBL" id="JAAEEH010000001">
    <property type="protein sequence ID" value="NDL66329.1"/>
    <property type="molecule type" value="Genomic_DNA"/>
</dbReference>
<keyword evidence="3" id="KW-1185">Reference proteome</keyword>
<evidence type="ECO:0000313" key="2">
    <source>
        <dbReference type="EMBL" id="NDL66329.1"/>
    </source>
</evidence>
<proteinExistence type="predicted"/>
<sequence length="206" mass="22919">MEIKQRGDFGYMEGEKRKKLHQSLLFTALFMGAYLVGHVTTGSRANAMTLASALLILPAAQYFTRYLLFTRYRPGTREQFGRVEGLAEGAALLCDMIMVRNKQTVFFQYILVNDRVLVGVIEPHKSERPSNNPMAKAKATAAERKAAAAGILEKILQVRGIKMEILVLDSLEEALAVLGEMGPGKLQPVDRTMMERNAEILLDNCV</sequence>
<name>A0A7X5KLW0_9FIRM</name>
<keyword evidence="1" id="KW-1133">Transmembrane helix</keyword>
<gene>
    <name evidence="2" type="ORF">GXN74_01025</name>
</gene>
<evidence type="ECO:0008006" key="4">
    <source>
        <dbReference type="Google" id="ProtNLM"/>
    </source>
</evidence>
<feature type="transmembrane region" description="Helical" evidence="1">
    <location>
        <begin position="20"/>
        <end position="41"/>
    </location>
</feature>
<comment type="caution">
    <text evidence="2">The sequence shown here is derived from an EMBL/GenBank/DDBJ whole genome shotgun (WGS) entry which is preliminary data.</text>
</comment>
<dbReference type="Proteomes" id="UP000461585">
    <property type="component" value="Unassembled WGS sequence"/>
</dbReference>
<dbReference type="RefSeq" id="WP_162369047.1">
    <property type="nucleotide sequence ID" value="NZ_JAAEEH010000001.1"/>
</dbReference>
<dbReference type="AlphaFoldDB" id="A0A7X5KLW0"/>
<protein>
    <recommendedName>
        <fullName evidence="4">NERD domain-containing protein</fullName>
    </recommendedName>
</protein>
<keyword evidence="1" id="KW-0472">Membrane</keyword>
<evidence type="ECO:0000313" key="3">
    <source>
        <dbReference type="Proteomes" id="UP000461585"/>
    </source>
</evidence>
<evidence type="ECO:0000256" key="1">
    <source>
        <dbReference type="SAM" id="Phobius"/>
    </source>
</evidence>
<accession>A0A7X5KLW0</accession>
<reference evidence="2 3" key="1">
    <citation type="submission" date="2020-01" db="EMBL/GenBank/DDBJ databases">
        <title>Anaeroalcalibacter tamaniensis gen. nov., sp. nov., moderately halophilic strictly anaerobic fermenter bacterium from mud volcano of Taman peninsula.</title>
        <authorList>
            <person name="Frolova A."/>
            <person name="Merkel A.Y."/>
            <person name="Slobodkin A.I."/>
        </authorList>
    </citation>
    <scope>NUCLEOTIDE SEQUENCE [LARGE SCALE GENOMIC DNA]</scope>
    <source>
        <strain evidence="2 3">F-3ap</strain>
    </source>
</reference>
<feature type="transmembrane region" description="Helical" evidence="1">
    <location>
        <begin position="47"/>
        <end position="68"/>
    </location>
</feature>
<keyword evidence="1" id="KW-0812">Transmembrane</keyword>